<dbReference type="GO" id="GO:0070180">
    <property type="term" value="F:large ribosomal subunit rRNA binding"/>
    <property type="evidence" value="ECO:0007669"/>
    <property type="project" value="UniProtKB-UniRule"/>
</dbReference>
<keyword evidence="3 5" id="KW-0687">Ribonucleoprotein</keyword>
<keyword evidence="2 5" id="KW-0689">Ribosomal protein</keyword>
<dbReference type="InterPro" id="IPR043141">
    <property type="entry name" value="Ribosomal_uL10-like_sf"/>
</dbReference>
<reference evidence="6 7" key="1">
    <citation type="submission" date="2017-04" db="EMBL/GenBank/DDBJ databases">
        <authorList>
            <person name="Afonso C.L."/>
            <person name="Miller P.J."/>
            <person name="Scott M.A."/>
            <person name="Spackman E."/>
            <person name="Goraichik I."/>
            <person name="Dimitrov K.M."/>
            <person name="Suarez D.L."/>
            <person name="Swayne D.E."/>
        </authorList>
    </citation>
    <scope>NUCLEOTIDE SEQUENCE [LARGE SCALE GENOMIC DNA]</scope>
    <source>
        <strain evidence="6 7">DSM 12816</strain>
    </source>
</reference>
<dbReference type="Pfam" id="PF00466">
    <property type="entry name" value="Ribosomal_L10"/>
    <property type="match status" value="1"/>
</dbReference>
<evidence type="ECO:0000256" key="1">
    <source>
        <dbReference type="ARBA" id="ARBA00008889"/>
    </source>
</evidence>
<dbReference type="InterPro" id="IPR001790">
    <property type="entry name" value="Ribosomal_uL10"/>
</dbReference>
<dbReference type="AlphaFoldDB" id="A0A1W1Z264"/>
<dbReference type="InterPro" id="IPR002363">
    <property type="entry name" value="Ribosomal_uL10_CS_bac"/>
</dbReference>
<keyword evidence="7" id="KW-1185">Reference proteome</keyword>
<dbReference type="OrthoDB" id="9808307at2"/>
<dbReference type="InterPro" id="IPR022973">
    <property type="entry name" value="Ribosomal_uL10_bac"/>
</dbReference>
<dbReference type="PROSITE" id="PS01109">
    <property type="entry name" value="RIBOSOMAL_L10"/>
    <property type="match status" value="1"/>
</dbReference>
<dbReference type="EMBL" id="FWXW01000001">
    <property type="protein sequence ID" value="SMC42476.1"/>
    <property type="molecule type" value="Genomic_DNA"/>
</dbReference>
<dbReference type="SUPFAM" id="SSF160369">
    <property type="entry name" value="Ribosomal protein L10-like"/>
    <property type="match status" value="1"/>
</dbReference>
<comment type="subunit">
    <text evidence="5">Part of the ribosomal stalk of the 50S ribosomal subunit. The N-terminus interacts with L11 and the large rRNA to form the base of the stalk. The C-terminus forms an elongated spine to which L12 dimers bind in a sequential fashion forming a multimeric L10(L12)X complex.</text>
</comment>
<dbReference type="InterPro" id="IPR047865">
    <property type="entry name" value="Ribosomal_uL10_bac_type"/>
</dbReference>
<comment type="similarity">
    <text evidence="1 5">Belongs to the universal ribosomal protein uL10 family.</text>
</comment>
<dbReference type="NCBIfam" id="NF000955">
    <property type="entry name" value="PRK00099.1-1"/>
    <property type="match status" value="1"/>
</dbReference>
<dbReference type="GO" id="GO:0003735">
    <property type="term" value="F:structural constituent of ribosome"/>
    <property type="evidence" value="ECO:0007669"/>
    <property type="project" value="InterPro"/>
</dbReference>
<dbReference type="Gene3D" id="6.10.250.290">
    <property type="match status" value="1"/>
</dbReference>
<dbReference type="CDD" id="cd05797">
    <property type="entry name" value="Ribosomal_L10"/>
    <property type="match status" value="1"/>
</dbReference>
<dbReference type="GO" id="GO:0006412">
    <property type="term" value="P:translation"/>
    <property type="evidence" value="ECO:0007669"/>
    <property type="project" value="UniProtKB-UniRule"/>
</dbReference>
<dbReference type="Gene3D" id="3.30.70.1730">
    <property type="match status" value="1"/>
</dbReference>
<dbReference type="Proteomes" id="UP000192790">
    <property type="component" value="Unassembled WGS sequence"/>
</dbReference>
<protein>
    <recommendedName>
        <fullName evidence="4 5">Large ribosomal subunit protein uL10</fullName>
    </recommendedName>
</protein>
<comment type="function">
    <text evidence="5">Forms part of the ribosomal stalk, playing a central role in the interaction of the ribosome with GTP-bound translation factors.</text>
</comment>
<evidence type="ECO:0000256" key="5">
    <source>
        <dbReference type="HAMAP-Rule" id="MF_00362"/>
    </source>
</evidence>
<proteinExistence type="inferred from homology"/>
<dbReference type="RefSeq" id="WP_084233473.1">
    <property type="nucleotide sequence ID" value="NZ_FWXW01000001.1"/>
</dbReference>
<accession>A0A1W1Z264</accession>
<name>A0A1W1Z264_9FIRM</name>
<dbReference type="PANTHER" id="PTHR11560">
    <property type="entry name" value="39S RIBOSOMAL PROTEIN L10, MITOCHONDRIAL"/>
    <property type="match status" value="1"/>
</dbReference>
<evidence type="ECO:0000256" key="4">
    <source>
        <dbReference type="ARBA" id="ARBA00035202"/>
    </source>
</evidence>
<dbReference type="HAMAP" id="MF_00362">
    <property type="entry name" value="Ribosomal_uL10"/>
    <property type="match status" value="1"/>
</dbReference>
<evidence type="ECO:0000313" key="6">
    <source>
        <dbReference type="EMBL" id="SMC42476.1"/>
    </source>
</evidence>
<evidence type="ECO:0000256" key="2">
    <source>
        <dbReference type="ARBA" id="ARBA00022980"/>
    </source>
</evidence>
<evidence type="ECO:0000256" key="3">
    <source>
        <dbReference type="ARBA" id="ARBA00023274"/>
    </source>
</evidence>
<keyword evidence="5" id="KW-0699">rRNA-binding</keyword>
<gene>
    <name evidence="5" type="primary">rplJ</name>
    <name evidence="6" type="ORF">SAMN02745168_0874</name>
</gene>
<sequence length="176" mass="18711">MPNAKVLSEKQAIVDAMAARLQNSTSGVLVDYKGITVAEDTALRTQLRKSSVEYTVVKNTLTRFAAKKSGLDALDPFLNGTTALATSTDPVAPAKILTEFAKKMNNKFEIKAGFVEGKVILPDEITALAELPPKEVLVAQVLGTMIAPITGFATVLNANIRGLAVVLQAISEKQAQ</sequence>
<dbReference type="STRING" id="1122930.SAMN02745168_0874"/>
<dbReference type="GO" id="GO:0015934">
    <property type="term" value="C:large ribosomal subunit"/>
    <property type="evidence" value="ECO:0007669"/>
    <property type="project" value="InterPro"/>
</dbReference>
<organism evidence="6 7">
    <name type="scientific">Papillibacter cinnamivorans DSM 12816</name>
    <dbReference type="NCBI Taxonomy" id="1122930"/>
    <lineage>
        <taxon>Bacteria</taxon>
        <taxon>Bacillati</taxon>
        <taxon>Bacillota</taxon>
        <taxon>Clostridia</taxon>
        <taxon>Eubacteriales</taxon>
        <taxon>Oscillospiraceae</taxon>
        <taxon>Papillibacter</taxon>
    </lineage>
</organism>
<evidence type="ECO:0000313" key="7">
    <source>
        <dbReference type="Proteomes" id="UP000192790"/>
    </source>
</evidence>
<keyword evidence="5" id="KW-0694">RNA-binding</keyword>